<dbReference type="InterPro" id="IPR017853">
    <property type="entry name" value="GH"/>
</dbReference>
<organism evidence="9">
    <name type="scientific">human gut metagenome</name>
    <dbReference type="NCBI Taxonomy" id="408170"/>
    <lineage>
        <taxon>unclassified sequences</taxon>
        <taxon>metagenomes</taxon>
        <taxon>organismal metagenomes</taxon>
    </lineage>
</organism>
<dbReference type="GO" id="GO:0004134">
    <property type="term" value="F:4-alpha-glucanotransferase activity"/>
    <property type="evidence" value="ECO:0007669"/>
    <property type="project" value="UniProtKB-EC"/>
</dbReference>
<evidence type="ECO:0000256" key="7">
    <source>
        <dbReference type="ARBA" id="ARBA00031423"/>
    </source>
</evidence>
<name>K1TNK5_9ZZZZ</name>
<reference evidence="9" key="1">
    <citation type="journal article" date="2013" name="Environ. Microbiol.">
        <title>Microbiota from the distal guts of lean and obese adolescents exhibit partial functional redundancy besides clear differences in community structure.</title>
        <authorList>
            <person name="Ferrer M."/>
            <person name="Ruiz A."/>
            <person name="Lanza F."/>
            <person name="Haange S.B."/>
            <person name="Oberbach A."/>
            <person name="Till H."/>
            <person name="Bargiela R."/>
            <person name="Campoy C."/>
            <person name="Segura M.T."/>
            <person name="Richter M."/>
            <person name="von Bergen M."/>
            <person name="Seifert J."/>
            <person name="Suarez A."/>
        </authorList>
    </citation>
    <scope>NUCLEOTIDE SEQUENCE</scope>
</reference>
<keyword evidence="9" id="KW-0378">Hydrolase</keyword>
<feature type="non-terminal residue" evidence="9">
    <location>
        <position position="162"/>
    </location>
</feature>
<keyword evidence="4 9" id="KW-0328">Glycosyltransferase</keyword>
<keyword evidence="5 9" id="KW-0808">Transferase</keyword>
<sequence>MSASFGDVIDMKIEQQFLQKINLERKQKNMKEKGVLLPIFSLPSKYGIGDFGYEAYEFIDILSKNNIKYWEILPINECNNHPYSPVSYYALEENCISLDKLAEQGLIKEAETRPNKDRAIYDDFKEKYCKEAFENFKPDNKFKKFIKIDEIDKYAEFAHIKK</sequence>
<dbReference type="EC" id="2.4.1.25" evidence="3"/>
<dbReference type="Pfam" id="PF02446">
    <property type="entry name" value="Glyco_hydro_77"/>
    <property type="match status" value="1"/>
</dbReference>
<accession>K1TNK5</accession>
<evidence type="ECO:0000256" key="8">
    <source>
        <dbReference type="ARBA" id="ARBA00031501"/>
    </source>
</evidence>
<protein>
    <recommendedName>
        <fullName evidence="3">4-alpha-glucanotransferase</fullName>
        <ecNumber evidence="3">2.4.1.25</ecNumber>
    </recommendedName>
    <alternativeName>
        <fullName evidence="7">Amylomaltase</fullName>
    </alternativeName>
    <alternativeName>
        <fullName evidence="8">Disproportionating enzyme</fullName>
    </alternativeName>
</protein>
<comment type="catalytic activity">
    <reaction evidence="1">
        <text>Transfers a segment of a (1-&gt;4)-alpha-D-glucan to a new position in an acceptor, which may be glucose or a (1-&gt;4)-alpha-D-glucan.</text>
        <dbReference type="EC" id="2.4.1.25"/>
    </reaction>
</comment>
<comment type="similarity">
    <text evidence="2">Belongs to the disproportionating enzyme family.</text>
</comment>
<evidence type="ECO:0000313" key="9">
    <source>
        <dbReference type="EMBL" id="EKC69164.1"/>
    </source>
</evidence>
<evidence type="ECO:0000256" key="3">
    <source>
        <dbReference type="ARBA" id="ARBA00012560"/>
    </source>
</evidence>
<evidence type="ECO:0000256" key="1">
    <source>
        <dbReference type="ARBA" id="ARBA00000439"/>
    </source>
</evidence>
<evidence type="ECO:0000256" key="2">
    <source>
        <dbReference type="ARBA" id="ARBA00005684"/>
    </source>
</evidence>
<keyword evidence="6" id="KW-0119">Carbohydrate metabolism</keyword>
<dbReference type="InterPro" id="IPR003385">
    <property type="entry name" value="Glyco_hydro_77"/>
</dbReference>
<evidence type="ECO:0000256" key="5">
    <source>
        <dbReference type="ARBA" id="ARBA00022679"/>
    </source>
</evidence>
<dbReference type="PANTHER" id="PTHR32438">
    <property type="entry name" value="4-ALPHA-GLUCANOTRANSFERASE DPE1, CHLOROPLASTIC/AMYLOPLASTIC"/>
    <property type="match status" value="1"/>
</dbReference>
<dbReference type="SUPFAM" id="SSF51445">
    <property type="entry name" value="(Trans)glycosidases"/>
    <property type="match status" value="1"/>
</dbReference>
<evidence type="ECO:0000256" key="6">
    <source>
        <dbReference type="ARBA" id="ARBA00023277"/>
    </source>
</evidence>
<gene>
    <name evidence="9" type="ORF">OBE_04546</name>
</gene>
<dbReference type="EMBL" id="AJWZ01003095">
    <property type="protein sequence ID" value="EKC69164.1"/>
    <property type="molecule type" value="Genomic_DNA"/>
</dbReference>
<dbReference type="Gene3D" id="3.20.20.80">
    <property type="entry name" value="Glycosidases"/>
    <property type="match status" value="1"/>
</dbReference>
<proteinExistence type="inferred from homology"/>
<comment type="caution">
    <text evidence="9">The sequence shown here is derived from an EMBL/GenBank/DDBJ whole genome shotgun (WGS) entry which is preliminary data.</text>
</comment>
<dbReference type="GO" id="GO:0005975">
    <property type="term" value="P:carbohydrate metabolic process"/>
    <property type="evidence" value="ECO:0007669"/>
    <property type="project" value="InterPro"/>
</dbReference>
<dbReference type="GO" id="GO:0016787">
    <property type="term" value="F:hydrolase activity"/>
    <property type="evidence" value="ECO:0007669"/>
    <property type="project" value="UniProtKB-KW"/>
</dbReference>
<evidence type="ECO:0000256" key="4">
    <source>
        <dbReference type="ARBA" id="ARBA00022676"/>
    </source>
</evidence>
<dbReference type="PANTHER" id="PTHR32438:SF5">
    <property type="entry name" value="4-ALPHA-GLUCANOTRANSFERASE DPE1, CHLOROPLASTIC_AMYLOPLASTIC"/>
    <property type="match status" value="1"/>
</dbReference>
<dbReference type="AlphaFoldDB" id="K1TNK5"/>